<name>A0A246JUF4_9SPHN</name>
<protein>
    <submittedName>
        <fullName evidence="1">RNA-binding protein</fullName>
    </submittedName>
</protein>
<comment type="caution">
    <text evidence="1">The sequence shown here is derived from an EMBL/GenBank/DDBJ whole genome shotgun (WGS) entry which is preliminary data.</text>
</comment>
<sequence>MRTLTLPLNGEYFDAIARGEKLEEYRLANDFWSSRIVGRTFDRIVLTRGYPKGGGVEGQTRLTREWLGYQVRWITHPHFGPHSVQVFAIDVSTQDQPS</sequence>
<dbReference type="EMBL" id="NISK01000003">
    <property type="protein sequence ID" value="OWQ96152.1"/>
    <property type="molecule type" value="Genomic_DNA"/>
</dbReference>
<evidence type="ECO:0000313" key="1">
    <source>
        <dbReference type="EMBL" id="OWQ96152.1"/>
    </source>
</evidence>
<keyword evidence="2" id="KW-1185">Reference proteome</keyword>
<proteinExistence type="predicted"/>
<accession>A0A246JUF4</accession>
<evidence type="ECO:0000313" key="2">
    <source>
        <dbReference type="Proteomes" id="UP000197361"/>
    </source>
</evidence>
<dbReference type="OrthoDB" id="9133299at2"/>
<reference evidence="1 2" key="1">
    <citation type="journal article" date="2010" name="Int. J. Syst. Evol. Microbiol.">
        <title>Sphingopyxis bauzanensis sp. nov., a psychrophilic bacterium isolated from soil.</title>
        <authorList>
            <person name="Zhang D.C."/>
            <person name="Liu H.C."/>
            <person name="Xin Y.H."/>
            <person name="Zhou Y.G."/>
            <person name="Schinner F."/>
            <person name="Margesin R."/>
        </authorList>
    </citation>
    <scope>NUCLEOTIDE SEQUENCE [LARGE SCALE GENOMIC DNA]</scope>
    <source>
        <strain evidence="1 2">DSM 22271</strain>
    </source>
</reference>
<gene>
    <name evidence="1" type="ORF">CDQ92_13055</name>
</gene>
<organism evidence="1 2">
    <name type="scientific">Sphingopyxis bauzanensis</name>
    <dbReference type="NCBI Taxonomy" id="651663"/>
    <lineage>
        <taxon>Bacteria</taxon>
        <taxon>Pseudomonadati</taxon>
        <taxon>Pseudomonadota</taxon>
        <taxon>Alphaproteobacteria</taxon>
        <taxon>Sphingomonadales</taxon>
        <taxon>Sphingomonadaceae</taxon>
        <taxon>Sphingopyxis</taxon>
    </lineage>
</organism>
<dbReference type="AlphaFoldDB" id="A0A246JUF4"/>
<dbReference type="Proteomes" id="UP000197361">
    <property type="component" value="Unassembled WGS sequence"/>
</dbReference>